<reference evidence="1" key="1">
    <citation type="submission" date="2018-12" db="EMBL/GenBank/DDBJ databases">
        <authorList>
            <person name="Will S."/>
            <person name="Neumann-Schaal M."/>
            <person name="Henke P."/>
        </authorList>
    </citation>
    <scope>NUCLEOTIDE SEQUENCE</scope>
    <source>
        <strain evidence="1">PCC 7102</strain>
    </source>
</reference>
<keyword evidence="2" id="KW-1185">Reference proteome</keyword>
<accession>A0A433VKM0</accession>
<evidence type="ECO:0000313" key="2">
    <source>
        <dbReference type="Proteomes" id="UP000271624"/>
    </source>
</evidence>
<sequence length="51" mass="5936">MNPATSNDTAIVEARVKYTMTSGRQISQSLRYFFVWDAVSERRLIEKVQKI</sequence>
<protein>
    <submittedName>
        <fullName evidence="1">Uncharacterized protein</fullName>
    </submittedName>
</protein>
<dbReference type="RefSeq" id="WP_158632826.1">
    <property type="nucleotide sequence ID" value="NZ_RSCL01000006.1"/>
</dbReference>
<organism evidence="1 2">
    <name type="scientific">Dulcicalothrix desertica PCC 7102</name>
    <dbReference type="NCBI Taxonomy" id="232991"/>
    <lineage>
        <taxon>Bacteria</taxon>
        <taxon>Bacillati</taxon>
        <taxon>Cyanobacteriota</taxon>
        <taxon>Cyanophyceae</taxon>
        <taxon>Nostocales</taxon>
        <taxon>Calotrichaceae</taxon>
        <taxon>Dulcicalothrix</taxon>
    </lineage>
</organism>
<dbReference type="Proteomes" id="UP000271624">
    <property type="component" value="Unassembled WGS sequence"/>
</dbReference>
<evidence type="ECO:0000313" key="1">
    <source>
        <dbReference type="EMBL" id="RUT06678.1"/>
    </source>
</evidence>
<dbReference type="AlphaFoldDB" id="A0A433VKM0"/>
<gene>
    <name evidence="1" type="ORF">DSM106972_029350</name>
</gene>
<comment type="caution">
    <text evidence="1">The sequence shown here is derived from an EMBL/GenBank/DDBJ whole genome shotgun (WGS) entry which is preliminary data.</text>
</comment>
<name>A0A433VKM0_9CYAN</name>
<reference evidence="1" key="2">
    <citation type="journal article" date="2019" name="Genome Biol. Evol.">
        <title>Day and night: Metabolic profiles and evolutionary relationships of six axenic non-marine cyanobacteria.</title>
        <authorList>
            <person name="Will S.E."/>
            <person name="Henke P."/>
            <person name="Boedeker C."/>
            <person name="Huang S."/>
            <person name="Brinkmann H."/>
            <person name="Rohde M."/>
            <person name="Jarek M."/>
            <person name="Friedl T."/>
            <person name="Seufert S."/>
            <person name="Schumacher M."/>
            <person name="Overmann J."/>
            <person name="Neumann-Schaal M."/>
            <person name="Petersen J."/>
        </authorList>
    </citation>
    <scope>NUCLEOTIDE SEQUENCE [LARGE SCALE GENOMIC DNA]</scope>
    <source>
        <strain evidence="1">PCC 7102</strain>
    </source>
</reference>
<dbReference type="EMBL" id="RSCL01000006">
    <property type="protein sequence ID" value="RUT06678.1"/>
    <property type="molecule type" value="Genomic_DNA"/>
</dbReference>
<proteinExistence type="predicted"/>